<gene>
    <name evidence="2" type="ORF">JQ619_24325</name>
</gene>
<dbReference type="InterPro" id="IPR000792">
    <property type="entry name" value="Tscrpt_reg_LuxR_C"/>
</dbReference>
<dbReference type="Gene3D" id="1.10.10.10">
    <property type="entry name" value="Winged helix-like DNA-binding domain superfamily/Winged helix DNA-binding domain"/>
    <property type="match status" value="1"/>
</dbReference>
<dbReference type="InterPro" id="IPR016032">
    <property type="entry name" value="Sig_transdc_resp-reg_C-effctor"/>
</dbReference>
<keyword evidence="3" id="KW-1185">Reference proteome</keyword>
<name>A0ABS5GC31_9BRAD</name>
<accession>A0ABS5GC31</accession>
<dbReference type="Proteomes" id="UP001314635">
    <property type="component" value="Unassembled WGS sequence"/>
</dbReference>
<evidence type="ECO:0000313" key="3">
    <source>
        <dbReference type="Proteomes" id="UP001314635"/>
    </source>
</evidence>
<reference evidence="3" key="1">
    <citation type="journal article" date="2021" name="ISME J.">
        <title>Evolutionary origin and ecological implication of a unique nif island in free-living Bradyrhizobium lineages.</title>
        <authorList>
            <person name="Tao J."/>
        </authorList>
    </citation>
    <scope>NUCLEOTIDE SEQUENCE [LARGE SCALE GENOMIC DNA]</scope>
    <source>
        <strain evidence="3">SZCCT0094</strain>
    </source>
</reference>
<sequence length="380" mass="40612">MHVPESSVIASIGNIYQAAHDPKLWPQAVESLRTLFDGSKACLVRIGPERRPDDLIAPSNDPAFQDRYLVEFADEPNIIEHAVAKAEVGATYSDLSFIGRETLRASRLWNEWMAPQDMYGGLTCKLASSGPSTWFFDVQRGRNQAPFDAADLALLRTIVPHLTRAVEISRQTRIGQLVSTSLSHLPFALIAVDAGLRILARNEAAEQILSDRDSGLSQRRGVLLTSDIQSTTRLQRLVADACSAGRGSLPGVGGDLLIVPALPAGDPAALAISVGPSMSVGTPTIALEPCAVVIARRFSQELPAGFAEAIAQFFELTPQEARVAAAVAAGQSLKQAAGLIGIRVSTARTHLGRIFGKTGTSQQSQLVALLRSVQVTLPRN</sequence>
<evidence type="ECO:0000313" key="2">
    <source>
        <dbReference type="EMBL" id="MBR1138898.1"/>
    </source>
</evidence>
<protein>
    <submittedName>
        <fullName evidence="2">LuxR family transcriptional regulator</fullName>
    </submittedName>
</protein>
<dbReference type="InterPro" id="IPR036388">
    <property type="entry name" value="WH-like_DNA-bd_sf"/>
</dbReference>
<organism evidence="2 3">
    <name type="scientific">Bradyrhizobium denitrificans</name>
    <dbReference type="NCBI Taxonomy" id="2734912"/>
    <lineage>
        <taxon>Bacteria</taxon>
        <taxon>Pseudomonadati</taxon>
        <taxon>Pseudomonadota</taxon>
        <taxon>Alphaproteobacteria</taxon>
        <taxon>Hyphomicrobiales</taxon>
        <taxon>Nitrobacteraceae</taxon>
        <taxon>Bradyrhizobium</taxon>
    </lineage>
</organism>
<feature type="domain" description="HTH luxR-type" evidence="1">
    <location>
        <begin position="313"/>
        <end position="370"/>
    </location>
</feature>
<proteinExistence type="predicted"/>
<comment type="caution">
    <text evidence="2">The sequence shown here is derived from an EMBL/GenBank/DDBJ whole genome shotgun (WGS) entry which is preliminary data.</text>
</comment>
<dbReference type="RefSeq" id="WP_172237576.1">
    <property type="nucleotide sequence ID" value="NZ_JABFDP010000016.1"/>
</dbReference>
<evidence type="ECO:0000259" key="1">
    <source>
        <dbReference type="SMART" id="SM00421"/>
    </source>
</evidence>
<dbReference type="SMART" id="SM00421">
    <property type="entry name" value="HTH_LUXR"/>
    <property type="match status" value="1"/>
</dbReference>
<dbReference type="EMBL" id="JAFCLK010000024">
    <property type="protein sequence ID" value="MBR1138898.1"/>
    <property type="molecule type" value="Genomic_DNA"/>
</dbReference>
<dbReference type="SUPFAM" id="SSF46894">
    <property type="entry name" value="C-terminal effector domain of the bipartite response regulators"/>
    <property type="match status" value="1"/>
</dbReference>